<evidence type="ECO:0000256" key="1">
    <source>
        <dbReference type="SAM" id="Phobius"/>
    </source>
</evidence>
<dbReference type="InterPro" id="IPR025333">
    <property type="entry name" value="DUF4239"/>
</dbReference>
<keyword evidence="1" id="KW-1133">Transmembrane helix</keyword>
<evidence type="ECO:0000313" key="2">
    <source>
        <dbReference type="EMBL" id="MFB8769648.1"/>
    </source>
</evidence>
<comment type="caution">
    <text evidence="3">The sequence shown here is derived from an EMBL/GenBank/DDBJ whole genome shotgun (WGS) entry which is preliminary data.</text>
</comment>
<accession>A0A7K2IQW2</accession>
<reference evidence="3 4" key="1">
    <citation type="journal article" date="2019" name="Nat. Commun.">
        <title>The antimicrobial potential of Streptomyces from insect microbiomes.</title>
        <authorList>
            <person name="Chevrette M.G."/>
            <person name="Carlson C.M."/>
            <person name="Ortega H.E."/>
            <person name="Thomas C."/>
            <person name="Ananiev G.E."/>
            <person name="Barns K.J."/>
            <person name="Book A.J."/>
            <person name="Cagnazzo J."/>
            <person name="Carlos C."/>
            <person name="Flanigan W."/>
            <person name="Grubbs K.J."/>
            <person name="Horn H.A."/>
            <person name="Hoffmann F.M."/>
            <person name="Klassen J.L."/>
            <person name="Knack J.J."/>
            <person name="Lewin G.R."/>
            <person name="McDonald B.R."/>
            <person name="Muller L."/>
            <person name="Melo W.G.P."/>
            <person name="Pinto-Tomas A.A."/>
            <person name="Schmitz A."/>
            <person name="Wendt-Pienkowski E."/>
            <person name="Wildman S."/>
            <person name="Zhao M."/>
            <person name="Zhang F."/>
            <person name="Bugni T.S."/>
            <person name="Andes D.R."/>
            <person name="Pupo M.T."/>
            <person name="Currie C.R."/>
        </authorList>
    </citation>
    <scope>NUCLEOTIDE SEQUENCE [LARGE SCALE GENOMIC DNA]</scope>
    <source>
        <strain evidence="3 4">SID5840</strain>
    </source>
</reference>
<dbReference type="RefSeq" id="WP_017533277.1">
    <property type="nucleotide sequence ID" value="NZ_JAYMRS010000006.1"/>
</dbReference>
<name>A0A7K2IQW2_9ACTN</name>
<evidence type="ECO:0000313" key="5">
    <source>
        <dbReference type="Proteomes" id="UP001585053"/>
    </source>
</evidence>
<dbReference type="Proteomes" id="UP000467124">
    <property type="component" value="Unassembled WGS sequence"/>
</dbReference>
<dbReference type="Pfam" id="PF14023">
    <property type="entry name" value="Bestrophin-like"/>
    <property type="match status" value="1"/>
</dbReference>
<sequence length="257" mass="26966">MLTSFVVIAVLVAMVGGAVLVARRHRISGDLSGGAVGVVIAPCVLSLYLVAAAMAVVIGWEDYKSAEDDMIAEAGAAQALYWSSTAFPGEEGEAVRGHLRAYLSTVVEDDWPLMESSGELSPGGDDDLAMLSASVRTLSVSDTGDGLDRLTARQELTKLSDARAQRADAAEDGIPVALMAITVLSAVVIAVLPFAMIQKGTRTAYFWAGVNLAFLFGTVVLLLFMGNPYNGVLANDPGAIEDAVEGFDRADLTLERP</sequence>
<protein>
    <submittedName>
        <fullName evidence="3">DUF4239 domain-containing protein</fullName>
    </submittedName>
</protein>
<keyword evidence="1" id="KW-0812">Transmembrane</keyword>
<feature type="transmembrane region" description="Helical" evidence="1">
    <location>
        <begin position="176"/>
        <end position="197"/>
    </location>
</feature>
<dbReference type="AlphaFoldDB" id="A0A7K2IQW2"/>
<dbReference type="EMBL" id="WWHY01000001">
    <property type="protein sequence ID" value="MYR32313.1"/>
    <property type="molecule type" value="Genomic_DNA"/>
</dbReference>
<feature type="transmembrane region" description="Helical" evidence="1">
    <location>
        <begin position="6"/>
        <end position="22"/>
    </location>
</feature>
<organism evidence="3 4">
    <name type="scientific">Nocardiopsis alba</name>
    <dbReference type="NCBI Taxonomy" id="53437"/>
    <lineage>
        <taxon>Bacteria</taxon>
        <taxon>Bacillati</taxon>
        <taxon>Actinomycetota</taxon>
        <taxon>Actinomycetes</taxon>
        <taxon>Streptosporangiales</taxon>
        <taxon>Nocardiopsidaceae</taxon>
        <taxon>Nocardiopsis</taxon>
    </lineage>
</organism>
<dbReference type="EMBL" id="JAYMRS010000006">
    <property type="protein sequence ID" value="MFB8769648.1"/>
    <property type="molecule type" value="Genomic_DNA"/>
</dbReference>
<gene>
    <name evidence="3" type="ORF">GTW20_08535</name>
    <name evidence="2" type="ORF">VSQ78_18225</name>
</gene>
<dbReference type="Proteomes" id="UP001585053">
    <property type="component" value="Unassembled WGS sequence"/>
</dbReference>
<keyword evidence="1" id="KW-0472">Membrane</keyword>
<evidence type="ECO:0000313" key="4">
    <source>
        <dbReference type="Proteomes" id="UP000467124"/>
    </source>
</evidence>
<feature type="transmembrane region" description="Helical" evidence="1">
    <location>
        <begin position="204"/>
        <end position="225"/>
    </location>
</feature>
<reference evidence="2 5" key="2">
    <citation type="submission" date="2024-01" db="EMBL/GenBank/DDBJ databases">
        <title>Genome mining of biosynthetic gene clusters to explore secondary metabolites of Streptomyces sp.</title>
        <authorList>
            <person name="Baig A."/>
            <person name="Ajitkumar Shintre N."/>
            <person name="Kumar H."/>
            <person name="Anbarasu A."/>
            <person name="Ramaiah S."/>
        </authorList>
    </citation>
    <scope>NUCLEOTIDE SEQUENCE [LARGE SCALE GENOMIC DNA]</scope>
    <source>
        <strain evidence="2 5">A01</strain>
    </source>
</reference>
<evidence type="ECO:0000313" key="3">
    <source>
        <dbReference type="EMBL" id="MYR32313.1"/>
    </source>
</evidence>
<proteinExistence type="predicted"/>
<feature type="transmembrane region" description="Helical" evidence="1">
    <location>
        <begin position="34"/>
        <end position="60"/>
    </location>
</feature>
<keyword evidence="5" id="KW-1185">Reference proteome</keyword>